<proteinExistence type="predicted"/>
<dbReference type="InterPro" id="IPR009045">
    <property type="entry name" value="Zn_M74/Hedgehog-like"/>
</dbReference>
<evidence type="ECO:0000313" key="2">
    <source>
        <dbReference type="EMBL" id="VAV95741.1"/>
    </source>
</evidence>
<keyword evidence="1" id="KW-0812">Transmembrane</keyword>
<gene>
    <name evidence="2" type="ORF">MNBD_ALPHA08-285</name>
</gene>
<dbReference type="AlphaFoldDB" id="A0A3B0RXG6"/>
<keyword evidence="1" id="KW-0472">Membrane</keyword>
<feature type="transmembrane region" description="Helical" evidence="1">
    <location>
        <begin position="43"/>
        <end position="64"/>
    </location>
</feature>
<evidence type="ECO:0000256" key="1">
    <source>
        <dbReference type="SAM" id="Phobius"/>
    </source>
</evidence>
<dbReference type="EMBL" id="UOEC01000129">
    <property type="protein sequence ID" value="VAV95741.1"/>
    <property type="molecule type" value="Genomic_DNA"/>
</dbReference>
<dbReference type="Gene3D" id="3.30.1380.10">
    <property type="match status" value="1"/>
</dbReference>
<organism evidence="2">
    <name type="scientific">hydrothermal vent metagenome</name>
    <dbReference type="NCBI Taxonomy" id="652676"/>
    <lineage>
        <taxon>unclassified sequences</taxon>
        <taxon>metagenomes</taxon>
        <taxon>ecological metagenomes</taxon>
    </lineage>
</organism>
<name>A0A3B0RXG6_9ZZZZ</name>
<sequence length="268" mass="29879">MTAKLFLQTSLFVLLTLLTQIGGVAYLLALMINRSGRRKLKTFVLFVGLYAGLSVGTVFVAPVFGRVPLSCVADNGSLFVMRSPVICILNRHYVRPELKAAAIALASSVNEKFPGTVTLALDANFPFIDGFPMLPHLSHKDGRKLDISYYYLGANGEYARGKTKSPVGYWGFEEPLAGTPLPCAGRDDKLTARWDVKWFKPLLGELRLDEGRLRTALVWLVEKGRAANIEKAFIEPHLAERLKVKNDIIRFQGCRAARHDDHLHIQTR</sequence>
<feature type="transmembrane region" description="Helical" evidence="1">
    <location>
        <begin position="6"/>
        <end position="31"/>
    </location>
</feature>
<reference evidence="2" key="1">
    <citation type="submission" date="2018-06" db="EMBL/GenBank/DDBJ databases">
        <authorList>
            <person name="Zhirakovskaya E."/>
        </authorList>
    </citation>
    <scope>NUCLEOTIDE SEQUENCE</scope>
</reference>
<protein>
    <submittedName>
        <fullName evidence="2">Uncharacterized protein</fullName>
    </submittedName>
</protein>
<keyword evidence="1" id="KW-1133">Transmembrane helix</keyword>
<accession>A0A3B0RXG6</accession>